<accession>A0A6I2F324</accession>
<protein>
    <submittedName>
        <fullName evidence="1">Uncharacterized protein</fullName>
    </submittedName>
</protein>
<organism evidence="1 2">
    <name type="scientific">Agromyces agglutinans</name>
    <dbReference type="NCBI Taxonomy" id="2662258"/>
    <lineage>
        <taxon>Bacteria</taxon>
        <taxon>Bacillati</taxon>
        <taxon>Actinomycetota</taxon>
        <taxon>Actinomycetes</taxon>
        <taxon>Micrococcales</taxon>
        <taxon>Microbacteriaceae</taxon>
        <taxon>Agromyces</taxon>
    </lineage>
</organism>
<comment type="caution">
    <text evidence="1">The sequence shown here is derived from an EMBL/GenBank/DDBJ whole genome shotgun (WGS) entry which is preliminary data.</text>
</comment>
<sequence>MNTTLTALSSAGSTDQVRRRARLARERLAIRMGLALVAWGRRQDARLTHEAVAQSRRNAAIGSSLRDGAFAGVTISTRASL</sequence>
<evidence type="ECO:0000313" key="1">
    <source>
        <dbReference type="EMBL" id="MRG58942.1"/>
    </source>
</evidence>
<proteinExistence type="predicted"/>
<evidence type="ECO:0000313" key="2">
    <source>
        <dbReference type="Proteomes" id="UP000431080"/>
    </source>
</evidence>
<reference evidence="1 2" key="1">
    <citation type="submission" date="2019-10" db="EMBL/GenBank/DDBJ databases">
        <authorList>
            <person name="Nie G."/>
            <person name="Ming H."/>
            <person name="Yi B."/>
        </authorList>
    </citation>
    <scope>NUCLEOTIDE SEQUENCE [LARGE SCALE GENOMIC DNA]</scope>
    <source>
        <strain evidence="1 2">CFH 90414</strain>
    </source>
</reference>
<dbReference type="RefSeq" id="WP_153683439.1">
    <property type="nucleotide sequence ID" value="NZ_WJIF01000002.1"/>
</dbReference>
<dbReference type="EMBL" id="WJIF01000002">
    <property type="protein sequence ID" value="MRG58942.1"/>
    <property type="molecule type" value="Genomic_DNA"/>
</dbReference>
<keyword evidence="2" id="KW-1185">Reference proteome</keyword>
<dbReference type="AlphaFoldDB" id="A0A6I2F324"/>
<name>A0A6I2F324_9MICO</name>
<gene>
    <name evidence="1" type="ORF">GE115_03520</name>
</gene>
<dbReference type="Proteomes" id="UP000431080">
    <property type="component" value="Unassembled WGS sequence"/>
</dbReference>